<evidence type="ECO:0000256" key="1">
    <source>
        <dbReference type="SAM" id="MobiDB-lite"/>
    </source>
</evidence>
<dbReference type="Proteomes" id="UP001149607">
    <property type="component" value="Chromosome"/>
</dbReference>
<keyword evidence="4" id="KW-0255">Endonuclease</keyword>
<dbReference type="RefSeq" id="WP_274584782.1">
    <property type="nucleotide sequence ID" value="NZ_CP145811.1"/>
</dbReference>
<keyword evidence="4" id="KW-0540">Nuclease</keyword>
<feature type="region of interest" description="Disordered" evidence="1">
    <location>
        <begin position="342"/>
        <end position="369"/>
    </location>
</feature>
<feature type="transmembrane region" description="Helical" evidence="2">
    <location>
        <begin position="39"/>
        <end position="58"/>
    </location>
</feature>
<reference evidence="5" key="2">
    <citation type="submission" date="2024-02" db="EMBL/GenBank/DDBJ databases">
        <title>Neisseria leonii sp. nov.</title>
        <authorList>
            <person name="Boutroux M."/>
            <person name="Favre-Rochex S."/>
            <person name="Gorgette O."/>
            <person name="Touak G."/>
            <person name="Muhle E."/>
            <person name="Chesneau O."/>
            <person name="Clermont D."/>
            <person name="Rahi P."/>
        </authorList>
    </citation>
    <scope>NUCLEOTIDE SEQUENCE</scope>
    <source>
        <strain evidence="5">51.81</strain>
    </source>
</reference>
<organism evidence="4">
    <name type="scientific">Neisseria leonii</name>
    <dbReference type="NCBI Taxonomy" id="2995413"/>
    <lineage>
        <taxon>Bacteria</taxon>
        <taxon>Pseudomonadati</taxon>
        <taxon>Pseudomonadota</taxon>
        <taxon>Betaproteobacteria</taxon>
        <taxon>Neisseriales</taxon>
        <taxon>Neisseriaceae</taxon>
        <taxon>Neisseria</taxon>
    </lineage>
</organism>
<dbReference type="InterPro" id="IPR005135">
    <property type="entry name" value="Endo/exonuclease/phosphatase"/>
</dbReference>
<dbReference type="Pfam" id="PF03372">
    <property type="entry name" value="Exo_endo_phos"/>
    <property type="match status" value="1"/>
</dbReference>
<name>A0A9X4IAM8_9NEIS</name>
<gene>
    <name evidence="4" type="ORF">ORY91_000940</name>
    <name evidence="5" type="ORF">V9W64_08320</name>
</gene>
<reference evidence="4" key="1">
    <citation type="submission" date="2022-10" db="EMBL/GenBank/DDBJ databases">
        <authorList>
            <person name="Boutroux M."/>
        </authorList>
    </citation>
    <scope>NUCLEOTIDE SEQUENCE</scope>
    <source>
        <strain evidence="4">51.81</strain>
    </source>
</reference>
<evidence type="ECO:0000259" key="3">
    <source>
        <dbReference type="Pfam" id="PF03372"/>
    </source>
</evidence>
<keyword evidence="2" id="KW-0812">Transmembrane</keyword>
<keyword evidence="6" id="KW-1185">Reference proteome</keyword>
<proteinExistence type="predicted"/>
<evidence type="ECO:0000313" key="6">
    <source>
        <dbReference type="Proteomes" id="UP001149607"/>
    </source>
</evidence>
<accession>A0A9X4IAM8</accession>
<evidence type="ECO:0000256" key="2">
    <source>
        <dbReference type="SAM" id="Phobius"/>
    </source>
</evidence>
<keyword evidence="2" id="KW-0472">Membrane</keyword>
<feature type="domain" description="Endonuclease/exonuclease/phosphatase" evidence="3">
    <location>
        <begin position="110"/>
        <end position="319"/>
    </location>
</feature>
<dbReference type="EMBL" id="CP146598">
    <property type="protein sequence ID" value="WWY02697.1"/>
    <property type="molecule type" value="Genomic_DNA"/>
</dbReference>
<feature type="transmembrane region" description="Helical" evidence="2">
    <location>
        <begin position="6"/>
        <end position="27"/>
    </location>
</feature>
<keyword evidence="2" id="KW-1133">Transmembrane helix</keyword>
<keyword evidence="4" id="KW-0378">Hydrolase</keyword>
<evidence type="ECO:0000313" key="5">
    <source>
        <dbReference type="EMBL" id="WWY02697.1"/>
    </source>
</evidence>
<sequence length="369" mass="42176">MTTLSPADWFLSAILSLPILATLLPLIRHNHWLFRIFDFPRVQIAAFSLLCLPLNVWLRSDGHWLFTLLQILNLACTVYQLKEILAYTRLAEVEVLPYNGPDDGNTVSLLTANVLTPNRRADLLLAQIRRLRPDVVLTLESDAWWEAQLDTLQTESGYAYAVKIPLDNLYGMHLYSRLPLENAEVRYWVAEHIPSIATHLVLGSGRRIKLFCLHPMPPSPTEADTSTDRDAELLLVGREIQRCRDSVMVVGDLNDVAWSRTSRLFQSISGLLDPRKGRGLYNTFHARYPFLRWPLDHIFHSSDFMVSDIRVLPCIGSDHFPVYGKFQYRPAVGTIQEKEAADAAEQREAAEKIAEAEPLHEVAERHYRR</sequence>
<dbReference type="GO" id="GO:0004519">
    <property type="term" value="F:endonuclease activity"/>
    <property type="evidence" value="ECO:0007669"/>
    <property type="project" value="UniProtKB-KW"/>
</dbReference>
<protein>
    <submittedName>
        <fullName evidence="4">Endonuclease/exonuclease/phosphatase family protein</fullName>
    </submittedName>
</protein>
<dbReference type="InterPro" id="IPR036691">
    <property type="entry name" value="Endo/exonu/phosph_ase_sf"/>
</dbReference>
<dbReference type="EMBL" id="JAPQFL010000002">
    <property type="protein sequence ID" value="MDD9327534.1"/>
    <property type="molecule type" value="Genomic_DNA"/>
</dbReference>
<dbReference type="Gene3D" id="3.60.10.10">
    <property type="entry name" value="Endonuclease/exonuclease/phosphatase"/>
    <property type="match status" value="1"/>
</dbReference>
<evidence type="ECO:0000313" key="4">
    <source>
        <dbReference type="EMBL" id="MDD9327534.1"/>
    </source>
</evidence>
<dbReference type="SUPFAM" id="SSF56219">
    <property type="entry name" value="DNase I-like"/>
    <property type="match status" value="1"/>
</dbReference>
<dbReference type="AlphaFoldDB" id="A0A9X4IAM8"/>